<dbReference type="GO" id="GO:0046983">
    <property type="term" value="F:protein dimerization activity"/>
    <property type="evidence" value="ECO:0007669"/>
    <property type="project" value="InterPro"/>
</dbReference>
<dbReference type="InterPro" id="IPR044818">
    <property type="entry name" value="ILR3-like"/>
</dbReference>
<evidence type="ECO:0000256" key="1">
    <source>
        <dbReference type="SAM" id="Coils"/>
    </source>
</evidence>
<dbReference type="PANTHER" id="PTHR46133:SF8">
    <property type="entry name" value="TRANSCRIPTION FACTOR ILR3-LIKE"/>
    <property type="match status" value="1"/>
</dbReference>
<gene>
    <name evidence="2" type="ORF">HHK36_018478</name>
</gene>
<dbReference type="Proteomes" id="UP000655225">
    <property type="component" value="Unassembled WGS sequence"/>
</dbReference>
<evidence type="ECO:0000313" key="2">
    <source>
        <dbReference type="EMBL" id="KAF8396843.1"/>
    </source>
</evidence>
<dbReference type="PANTHER" id="PTHR46133">
    <property type="entry name" value="BHLH TRANSCRIPTION FACTOR"/>
    <property type="match status" value="1"/>
</dbReference>
<dbReference type="GO" id="GO:0006879">
    <property type="term" value="P:intracellular iron ion homeostasis"/>
    <property type="evidence" value="ECO:0007669"/>
    <property type="project" value="InterPro"/>
</dbReference>
<proteinExistence type="predicted"/>
<sequence>MVGIEGFEGFVDMGSDQNGGWLIDYMDDVQSTEFIWPPQIITDQTVSSASYDMDVSQPGKICAENSSLKKSIESLCPIVLALEYSSSLNFSTLVLWERDPLQTLLHDYLLLVACYYLLELEWNLLLHQGPKLAVRRYDGTGLMIGMITFALCMNAAMDMFQFLKLSGIASSIFRFLELCSIMEPGRPLKTDKVAILSDATRLMNQLRVEAGKLKETNEALQDTIKSLKAEKMELRDEKVKLKAEKERMEQAVKSMSIPSPFVPHPTFHVAANGKTIPYHPNYMPPMAMWQWMPPASLDTSQDHVLRPPVA</sequence>
<dbReference type="Gene3D" id="1.20.5.340">
    <property type="match status" value="1"/>
</dbReference>
<dbReference type="EMBL" id="JABCRI010000012">
    <property type="protein sequence ID" value="KAF8396843.1"/>
    <property type="molecule type" value="Genomic_DNA"/>
</dbReference>
<protein>
    <submittedName>
        <fullName evidence="2">Uncharacterized protein</fullName>
    </submittedName>
</protein>
<organism evidence="2 3">
    <name type="scientific">Tetracentron sinense</name>
    <name type="common">Spur-leaf</name>
    <dbReference type="NCBI Taxonomy" id="13715"/>
    <lineage>
        <taxon>Eukaryota</taxon>
        <taxon>Viridiplantae</taxon>
        <taxon>Streptophyta</taxon>
        <taxon>Embryophyta</taxon>
        <taxon>Tracheophyta</taxon>
        <taxon>Spermatophyta</taxon>
        <taxon>Magnoliopsida</taxon>
        <taxon>Trochodendrales</taxon>
        <taxon>Trochodendraceae</taxon>
        <taxon>Tetracentron</taxon>
    </lineage>
</organism>
<name>A0A835DAD1_TETSI</name>
<dbReference type="OrthoDB" id="515493at2759"/>
<reference evidence="2 3" key="1">
    <citation type="submission" date="2020-04" db="EMBL/GenBank/DDBJ databases">
        <title>Plant Genome Project.</title>
        <authorList>
            <person name="Zhang R.-G."/>
        </authorList>
    </citation>
    <scope>NUCLEOTIDE SEQUENCE [LARGE SCALE GENOMIC DNA]</scope>
    <source>
        <strain evidence="2">YNK0</strain>
        <tissue evidence="2">Leaf</tissue>
    </source>
</reference>
<dbReference type="AlphaFoldDB" id="A0A835DAD1"/>
<accession>A0A835DAD1</accession>
<dbReference type="GO" id="GO:0003700">
    <property type="term" value="F:DNA-binding transcription factor activity"/>
    <property type="evidence" value="ECO:0007669"/>
    <property type="project" value="InterPro"/>
</dbReference>
<keyword evidence="1" id="KW-0175">Coiled coil</keyword>
<comment type="caution">
    <text evidence="2">The sequence shown here is derived from an EMBL/GenBank/DDBJ whole genome shotgun (WGS) entry which is preliminary data.</text>
</comment>
<feature type="coiled-coil region" evidence="1">
    <location>
        <begin position="196"/>
        <end position="254"/>
    </location>
</feature>
<keyword evidence="3" id="KW-1185">Reference proteome</keyword>
<evidence type="ECO:0000313" key="3">
    <source>
        <dbReference type="Proteomes" id="UP000655225"/>
    </source>
</evidence>